<sequence length="653" mass="69880">MADSSSLPDMRLYESRKESFILSGAGTNADGAPVQPGRRKASNNKASAAAAPAPLQWPHPIACSAAATSAKSQKALYPTPSELARLGAFYEPLGAEEADRCTIWPEGISVSGWTAGESALDRLRSVDPSVCWVRIEDSRASGASTETLDEEQGQARWHEWPASQGHLLPTSNEMYQARHMTFGGLWKYDGKKGWKPTSAKLAKAGFHYTPSLDEDDNVTCVYCGVSLGGWEKADDPTQEHNRRRPDCAFFNCRLASSTAGADEVGMTASSSSSSVKAQAAKRGKKGKANAVEEAAVVDEGGATAAAKRRAVSTRANGRAKKAEDEVEEGGVAGDEVEESEEKAKKANIKPKRAARTVSRKVESAEATMIDHEAPKTRAGRSGRSKKKGADEAEAATEEEEETGDEEAQPGSEEVRQQKGLTKTKGGRGRKASNDEQQGETSEKENDEPEASIEKEETKKKGKKQPATAAPIASPSVEQTPKPRNDAASFGGEIKAATKKNRKGDTSSSSALADAAGKLNLSSSDSAHTSTSALSSMNASKNHNHSSDTTPQLLASVSSADDVEMGDSNAVDKAAMEEDAEEEEAEEQQGTIKPLAELTNLSEAELAMTVEEWMKQEVEKACEELRIKGMRQIEHLRESADRDRRRIEGILRGG</sequence>
<organism evidence="4 5">
    <name type="scientific">Acaromyces ingoldii</name>
    <dbReference type="NCBI Taxonomy" id="215250"/>
    <lineage>
        <taxon>Eukaryota</taxon>
        <taxon>Fungi</taxon>
        <taxon>Dikarya</taxon>
        <taxon>Basidiomycota</taxon>
        <taxon>Ustilaginomycotina</taxon>
        <taxon>Exobasidiomycetes</taxon>
        <taxon>Exobasidiales</taxon>
        <taxon>Cryptobasidiaceae</taxon>
        <taxon>Acaromyces</taxon>
    </lineage>
</organism>
<feature type="compositionally biased region" description="Polar residues" evidence="3">
    <location>
        <begin position="536"/>
        <end position="558"/>
    </location>
</feature>
<feature type="compositionally biased region" description="Low complexity" evidence="3">
    <location>
        <begin position="288"/>
        <end position="305"/>
    </location>
</feature>
<feature type="compositionally biased region" description="Basic residues" evidence="3">
    <location>
        <begin position="377"/>
        <end position="386"/>
    </location>
</feature>
<dbReference type="InParanoid" id="A0A316YR57"/>
<dbReference type="GO" id="GO:0046872">
    <property type="term" value="F:metal ion binding"/>
    <property type="evidence" value="ECO:0007669"/>
    <property type="project" value="UniProtKB-KW"/>
</dbReference>
<dbReference type="PANTHER" id="PTHR46771:SF5">
    <property type="entry name" value="DETERIN"/>
    <property type="match status" value="1"/>
</dbReference>
<reference evidence="4" key="1">
    <citation type="journal article" date="2018" name="Mol. Biol. Evol.">
        <title>Broad Genomic Sampling Reveals a Smut Pathogenic Ancestry of the Fungal Clade Ustilaginomycotina.</title>
        <authorList>
            <person name="Kijpornyongpan T."/>
            <person name="Mondo S.J."/>
            <person name="Barry K."/>
            <person name="Sandor L."/>
            <person name="Lee J."/>
            <person name="Lipzen A."/>
            <person name="Pangilinan J."/>
            <person name="LaButti K."/>
            <person name="Hainaut M."/>
            <person name="Henrissat B."/>
            <person name="Grigoriev I.V."/>
            <person name="Spatafora J.W."/>
            <person name="Aime M.C."/>
        </authorList>
    </citation>
    <scope>NUCLEOTIDE SEQUENCE [LARGE SCALE GENOMIC DNA]</scope>
    <source>
        <strain evidence="4">MCA 4198</strain>
    </source>
</reference>
<dbReference type="CDD" id="cd00022">
    <property type="entry name" value="BIR"/>
    <property type="match status" value="1"/>
</dbReference>
<dbReference type="InterPro" id="IPR051190">
    <property type="entry name" value="Baculoviral_IAP"/>
</dbReference>
<evidence type="ECO:0000313" key="4">
    <source>
        <dbReference type="EMBL" id="PWN91496.1"/>
    </source>
</evidence>
<keyword evidence="1" id="KW-0479">Metal-binding</keyword>
<name>A0A316YR57_9BASI</name>
<feature type="compositionally biased region" description="Acidic residues" evidence="3">
    <location>
        <begin position="576"/>
        <end position="586"/>
    </location>
</feature>
<evidence type="ECO:0000256" key="2">
    <source>
        <dbReference type="ARBA" id="ARBA00022833"/>
    </source>
</evidence>
<dbReference type="STRING" id="215250.A0A316YR57"/>
<keyword evidence="5" id="KW-1185">Reference proteome</keyword>
<dbReference type="AlphaFoldDB" id="A0A316YR57"/>
<feature type="compositionally biased region" description="Basic and acidic residues" evidence="3">
    <location>
        <begin position="359"/>
        <end position="375"/>
    </location>
</feature>
<feature type="region of interest" description="Disordered" evidence="3">
    <location>
        <begin position="24"/>
        <end position="51"/>
    </location>
</feature>
<dbReference type="RefSeq" id="XP_025378694.1">
    <property type="nucleotide sequence ID" value="XM_025523448.1"/>
</dbReference>
<feature type="region of interest" description="Disordered" evidence="3">
    <location>
        <begin position="264"/>
        <end position="591"/>
    </location>
</feature>
<dbReference type="OrthoDB" id="2196114at2759"/>
<dbReference type="Pfam" id="PF00653">
    <property type="entry name" value="BIR"/>
    <property type="match status" value="1"/>
</dbReference>
<dbReference type="SMART" id="SM00238">
    <property type="entry name" value="BIR"/>
    <property type="match status" value="1"/>
</dbReference>
<dbReference type="PROSITE" id="PS50143">
    <property type="entry name" value="BIR_REPEAT_2"/>
    <property type="match status" value="1"/>
</dbReference>
<protein>
    <submittedName>
        <fullName evidence="4">BIR-domain-containing protein</fullName>
    </submittedName>
</protein>
<gene>
    <name evidence="4" type="ORF">FA10DRAFT_278306</name>
</gene>
<dbReference type="Proteomes" id="UP000245768">
    <property type="component" value="Unassembled WGS sequence"/>
</dbReference>
<feature type="compositionally biased region" description="Low complexity" evidence="3">
    <location>
        <begin position="269"/>
        <end position="278"/>
    </location>
</feature>
<dbReference type="GeneID" id="37045364"/>
<feature type="compositionally biased region" description="Basic residues" evidence="3">
    <location>
        <begin position="345"/>
        <end position="358"/>
    </location>
</feature>
<dbReference type="Gene3D" id="1.10.1170.10">
    <property type="entry name" value="Inhibitor Of Apoptosis Protein (2mihbC-IAP-1), Chain A"/>
    <property type="match status" value="1"/>
</dbReference>
<evidence type="ECO:0000313" key="5">
    <source>
        <dbReference type="Proteomes" id="UP000245768"/>
    </source>
</evidence>
<feature type="compositionally biased region" description="Low complexity" evidence="3">
    <location>
        <begin position="506"/>
        <end position="535"/>
    </location>
</feature>
<dbReference type="SUPFAM" id="SSF57924">
    <property type="entry name" value="Inhibitor of apoptosis (IAP) repeat"/>
    <property type="match status" value="1"/>
</dbReference>
<dbReference type="InterPro" id="IPR001370">
    <property type="entry name" value="BIR_rpt"/>
</dbReference>
<evidence type="ECO:0000256" key="1">
    <source>
        <dbReference type="ARBA" id="ARBA00022723"/>
    </source>
</evidence>
<accession>A0A316YR57</accession>
<dbReference type="EMBL" id="KZ819635">
    <property type="protein sequence ID" value="PWN91496.1"/>
    <property type="molecule type" value="Genomic_DNA"/>
</dbReference>
<dbReference type="PANTHER" id="PTHR46771">
    <property type="entry name" value="DETERIN"/>
    <property type="match status" value="1"/>
</dbReference>
<feature type="compositionally biased region" description="Acidic residues" evidence="3">
    <location>
        <begin position="391"/>
        <end position="407"/>
    </location>
</feature>
<keyword evidence="2" id="KW-0862">Zinc</keyword>
<proteinExistence type="predicted"/>
<evidence type="ECO:0000256" key="3">
    <source>
        <dbReference type="SAM" id="MobiDB-lite"/>
    </source>
</evidence>
<feature type="compositionally biased region" description="Acidic residues" evidence="3">
    <location>
        <begin position="324"/>
        <end position="340"/>
    </location>
</feature>